<dbReference type="OrthoDB" id="8565731at2"/>
<evidence type="ECO:0008006" key="5">
    <source>
        <dbReference type="Google" id="ProtNLM"/>
    </source>
</evidence>
<protein>
    <recommendedName>
        <fullName evidence="5">Transmembrane protein</fullName>
    </recommendedName>
</protein>
<feature type="transmembrane region" description="Helical" evidence="2">
    <location>
        <begin position="30"/>
        <end position="49"/>
    </location>
</feature>
<keyword evidence="4" id="KW-1185">Reference proteome</keyword>
<dbReference type="AlphaFoldDB" id="A0A480AM33"/>
<keyword evidence="2" id="KW-1133">Transmembrane helix</keyword>
<organism evidence="3 4">
    <name type="scientific">Pseudaquabacterium pictum</name>
    <dbReference type="NCBI Taxonomy" id="2315236"/>
    <lineage>
        <taxon>Bacteria</taxon>
        <taxon>Pseudomonadati</taxon>
        <taxon>Pseudomonadota</taxon>
        <taxon>Betaproteobacteria</taxon>
        <taxon>Burkholderiales</taxon>
        <taxon>Sphaerotilaceae</taxon>
        <taxon>Pseudaquabacterium</taxon>
    </lineage>
</organism>
<comment type="caution">
    <text evidence="3">The sequence shown here is derived from an EMBL/GenBank/DDBJ whole genome shotgun (WGS) entry which is preliminary data.</text>
</comment>
<evidence type="ECO:0000313" key="4">
    <source>
        <dbReference type="Proteomes" id="UP000301751"/>
    </source>
</evidence>
<evidence type="ECO:0000256" key="2">
    <source>
        <dbReference type="SAM" id="Phobius"/>
    </source>
</evidence>
<reference evidence="4" key="1">
    <citation type="submission" date="2019-03" db="EMBL/GenBank/DDBJ databases">
        <title>Aquabacterium pictum sp.nov., the first bacteriochlorophyll a-containing freshwater bacterium in the genus Aquabacterium of the class Betaproteobacteria.</title>
        <authorList>
            <person name="Hirose S."/>
            <person name="Tank M."/>
            <person name="Hara E."/>
            <person name="Tamaki H."/>
            <person name="Takaichi S."/>
            <person name="Haruta S."/>
            <person name="Hanada S."/>
        </authorList>
    </citation>
    <scope>NUCLEOTIDE SEQUENCE [LARGE SCALE GENOMIC DNA]</scope>
    <source>
        <strain evidence="4">W35</strain>
    </source>
</reference>
<proteinExistence type="predicted"/>
<dbReference type="RefSeq" id="WP_137730846.1">
    <property type="nucleotide sequence ID" value="NZ_BJCL01000001.1"/>
</dbReference>
<keyword evidence="2" id="KW-0812">Transmembrane</keyword>
<name>A0A480AM33_9BURK</name>
<gene>
    <name evidence="3" type="ORF">AQPW35_01430</name>
</gene>
<feature type="compositionally biased region" description="Low complexity" evidence="1">
    <location>
        <begin position="61"/>
        <end position="74"/>
    </location>
</feature>
<sequence length="94" mass="9563">MHIVAIAWMFVVVLMAVAEATSTQGTVLGAFFTLLLYGALPLSIVLYVLGTPGRKRARQLAEAAEQAAASAGPADGNGGGQAPGAGLTPERKEP</sequence>
<evidence type="ECO:0000256" key="1">
    <source>
        <dbReference type="SAM" id="MobiDB-lite"/>
    </source>
</evidence>
<evidence type="ECO:0000313" key="3">
    <source>
        <dbReference type="EMBL" id="GCL61062.1"/>
    </source>
</evidence>
<accession>A0A480AM33</accession>
<dbReference type="EMBL" id="BJCL01000001">
    <property type="protein sequence ID" value="GCL61062.1"/>
    <property type="molecule type" value="Genomic_DNA"/>
</dbReference>
<keyword evidence="2" id="KW-0472">Membrane</keyword>
<feature type="region of interest" description="Disordered" evidence="1">
    <location>
        <begin position="60"/>
        <end position="94"/>
    </location>
</feature>
<dbReference type="Proteomes" id="UP000301751">
    <property type="component" value="Unassembled WGS sequence"/>
</dbReference>